<sequence length="1599" mass="184039">MEEDLIEKIISSIKITLNPSRSFVDNSLVSEGDTVCGASERSQSEYFLDKICDQENLRIDEVVFEVLKSAKLKSRSGLIEDDLQHGVEFISLSILDKFVIRRWTQLRDEDRSRVRNKLLEISVYGIDNVDDDMILVNSTFALRKLCCTFSRVIIQDYFASWKVFVESILDYRSRLMSLDKPGMAILGSGIYLRNRNISNLTRLVLGITKEISETLLINNSNINELNSKMRASCKNGLCDEIEPILRIISDELQNACNLKGNRGMMNIDISLVKQSLDCLKNLTNIINSGKLLNLRLDDLLIMLHSTGILENDEEILDLFDSLVQNLTKNKKGQVFILDYQDLNRFVLGVANLVKKTVLLPKLFIEDPDYDTSLTHLNWMKLFKDLIEGCIPAIVRIPDNIVLETSNNKMNTITLIWKIALILCMHPYIAVCDLSISTLCQILRTLAKDFPKNLSKDGLKYFQLVKDFQIDVLLVVIFARSLRIGDPKINYLTDEWSQWNSLISNMILNSIEKLDSESFNILFHFQNQSYNFSLIISKYFKLLDQYNIADSSYIKVFSDFETSENTQISKNNNMIGSSFNNSYSSLRNRIIQLVNCLVDFGQGILLDQLLETCLNIAILIFSSQPFNIKCKKHLAVENSWNNSSQTLCKKLVIVDGIFIILETIICRVNSKILDTIKNETFPDSDTLCGVGATSFFDLLSRNIEYREQKIWISSLFKLMNGILQLSLLDLCGSFLESRRLIFISQTVMCIEWYQELYKNSSSSMISSDEILKIYLSYLLDSGKLRIYELRRTASNCLSRILLSHPKLFEKNLLLIIQLINENLNNSCTCFEEKTILNSVLIAATNALGDFNKISESCEMTSKAAFSMISRNSFRFSNQEEVLEFLFKDLIESVKISKEPIESNWKNLILLKNSLTLLFSIFGNIKLPEDFSTLKSGGFLKEESSHFILRHPLENCSRQIFETLCLITLTFLQISDNHLNTNITNNKFQLEELNIISLFNSISDQEWMHRSGIKNQSDNKIIKLSQITSYKMIFFNSFIQIRRINFSIRNLLIKLLVFTFTLGTYKDIFNDQNNKIILNPGQYFDEVNVNLLIKTLIDPIRYLPIHILNFIIKNGLAIVLSPQSLPRFQDGHPTDIFLEEVFLKRFVPIVLDRLKSEWQNLMISQAFILSSSISELKGSNLENLSLSTIPFQDPFKLLLNLNFDNNEFQNNIIQDNSLYNVIYNSHYNDLSETCLTILKIINGFILSTNRQWQSNFKSKTGSKLINYPDKFKSLSNSDEDFQMDISFSGYKYNQNQYYEDHEFQDSTLMDCEDLKNCSSQKNKVQPKHAVLSQVFLLNQNLMRSCLEILIEFLSFPDPNILETSLHIIQRYLQLYINFTNQGIHSKYSHIHVFLIKNLLIQLFKVGPRALPFDPLNLSPSKNDNIKIVTPLNSYIKLNHPNLLKNSIIDCIQSIIRSDQDCLNFINNTKNELSKDLSNGILTCRNISSSNSMNYNNFLSEQQIPIPDNILGNAYENLEFLFSNSNEYLPSGSERIFSQQDLIFMCKTFLQEHIMDIVFSTQTPIFSALIGNILQKLGQISSQNEQNPYINFTTFIKPTFLQ</sequence>
<protein>
    <submittedName>
        <fullName evidence="1">Uncharacterized protein</fullName>
    </submittedName>
</protein>
<name>A0A2P4YZE0_9CRYT</name>
<dbReference type="EMBL" id="JIBK01000010">
    <property type="protein sequence ID" value="POM83141.1"/>
    <property type="molecule type" value="Genomic_DNA"/>
</dbReference>
<dbReference type="OrthoDB" id="339561at2759"/>
<accession>A0A2P4YZE0</accession>
<dbReference type="InterPro" id="IPR011989">
    <property type="entry name" value="ARM-like"/>
</dbReference>
<comment type="caution">
    <text evidence="1">The sequence shown here is derived from an EMBL/GenBank/DDBJ whole genome shotgun (WGS) entry which is preliminary data.</text>
</comment>
<reference evidence="1 2" key="1">
    <citation type="submission" date="2014-04" db="EMBL/GenBank/DDBJ databases">
        <title>Comparative Genomics of Cryptosporidium Species.</title>
        <authorList>
            <person name="Silva J.C."/>
            <person name="Su Q."/>
            <person name="Chalmers R."/>
            <person name="Chibucos M.C."/>
            <person name="Elwin K."/>
            <person name="Godinez A."/>
            <person name="Guo F."/>
            <person name="Huynh K."/>
            <person name="Orvis J."/>
            <person name="Ott S."/>
            <person name="Sadzewicz L."/>
            <person name="Sengamalay N."/>
            <person name="Shetty A."/>
            <person name="Sun M."/>
            <person name="Tallon L."/>
            <person name="Xiao L."/>
            <person name="Zhang H."/>
            <person name="Fraser C.M."/>
            <person name="Zhu G."/>
            <person name="Kissinger J."/>
            <person name="Widmer G."/>
        </authorList>
    </citation>
    <scope>NUCLEOTIDE SEQUENCE [LARGE SCALE GENOMIC DNA]</scope>
    <source>
        <strain evidence="1 2">UKMEL1</strain>
    </source>
</reference>
<evidence type="ECO:0000313" key="1">
    <source>
        <dbReference type="EMBL" id="POM83141.1"/>
    </source>
</evidence>
<proteinExistence type="predicted"/>
<gene>
    <name evidence="1" type="ORF">CmeUKMEL1_05910</name>
</gene>
<dbReference type="Gene3D" id="1.25.10.10">
    <property type="entry name" value="Leucine-rich Repeat Variant"/>
    <property type="match status" value="1"/>
</dbReference>
<dbReference type="VEuPathDB" id="CryptoDB:CmeUKMEL1_05910"/>
<evidence type="ECO:0000313" key="2">
    <source>
        <dbReference type="Proteomes" id="UP000236928"/>
    </source>
</evidence>
<organism evidence="1 2">
    <name type="scientific">Cryptosporidium meleagridis</name>
    <dbReference type="NCBI Taxonomy" id="93969"/>
    <lineage>
        <taxon>Eukaryota</taxon>
        <taxon>Sar</taxon>
        <taxon>Alveolata</taxon>
        <taxon>Apicomplexa</taxon>
        <taxon>Conoidasida</taxon>
        <taxon>Coccidia</taxon>
        <taxon>Eucoccidiorida</taxon>
        <taxon>Eimeriorina</taxon>
        <taxon>Cryptosporidiidae</taxon>
        <taxon>Cryptosporidium</taxon>
    </lineage>
</organism>
<dbReference type="Proteomes" id="UP000236928">
    <property type="component" value="Unassembled WGS sequence"/>
</dbReference>
<keyword evidence="2" id="KW-1185">Reference proteome</keyword>